<dbReference type="AlphaFoldDB" id="A0A1D8N3T8"/>
<proteinExistence type="predicted"/>
<feature type="coiled-coil region" evidence="1">
    <location>
        <begin position="53"/>
        <end position="87"/>
    </location>
</feature>
<reference evidence="3 5" key="2">
    <citation type="submission" date="2018-07" db="EMBL/GenBank/DDBJ databases">
        <title>Draft Genome Assemblies for Five Robust Yarrowia lipolytica Strains Exhibiting High Lipid Production and Pentose Sugar Utilization and Sugar Alcohol Secretion from Undetoxified Lignocellulosic Biomass Hydrolysates.</title>
        <authorList>
            <consortium name="DOE Joint Genome Institute"/>
            <person name="Walker C."/>
            <person name="Ryu S."/>
            <person name="Na H."/>
            <person name="Zane M."/>
            <person name="LaButti K."/>
            <person name="Lipzen A."/>
            <person name="Haridas S."/>
            <person name="Barry K."/>
            <person name="Grigoriev I.V."/>
            <person name="Quarterman J."/>
            <person name="Slininger P."/>
            <person name="Dien B."/>
            <person name="Trinh C.T."/>
        </authorList>
    </citation>
    <scope>NUCLEOTIDE SEQUENCE [LARGE SCALE GENOMIC DNA]</scope>
    <source>
        <strain evidence="3 5">YB392</strain>
    </source>
</reference>
<dbReference type="EMBL" id="CP017553">
    <property type="protein sequence ID" value="AOW00303.1"/>
    <property type="molecule type" value="Genomic_DNA"/>
</dbReference>
<name>A0A1D8N3T8_YARLL</name>
<evidence type="ECO:0000256" key="1">
    <source>
        <dbReference type="SAM" id="Coils"/>
    </source>
</evidence>
<evidence type="ECO:0000313" key="4">
    <source>
        <dbReference type="Proteomes" id="UP000182444"/>
    </source>
</evidence>
<sequence>MITSTPPTKKDPFLALREACEGNPRLRPVSAVICDAADDLAFKAGVITMFNELKMREQEGEKLTSELQRLQKLNSELRDNNQQLLRKKSVIAASLKRHISSQRAASESRLESLQVLFDYAAGKSAELDFDV</sequence>
<evidence type="ECO:0000313" key="5">
    <source>
        <dbReference type="Proteomes" id="UP000256601"/>
    </source>
</evidence>
<dbReference type="EMBL" id="KZ859174">
    <property type="protein sequence ID" value="RDW22678.1"/>
    <property type="molecule type" value="Genomic_DNA"/>
</dbReference>
<accession>A0A1D8N3T8</accession>
<protein>
    <submittedName>
        <fullName evidence="2">Uncharacterized protein</fullName>
    </submittedName>
</protein>
<organism evidence="2 4">
    <name type="scientific">Yarrowia lipolytica</name>
    <name type="common">Candida lipolytica</name>
    <dbReference type="NCBI Taxonomy" id="4952"/>
    <lineage>
        <taxon>Eukaryota</taxon>
        <taxon>Fungi</taxon>
        <taxon>Dikarya</taxon>
        <taxon>Ascomycota</taxon>
        <taxon>Saccharomycotina</taxon>
        <taxon>Dipodascomycetes</taxon>
        <taxon>Dipodascales</taxon>
        <taxon>Dipodascales incertae sedis</taxon>
        <taxon>Yarrowia</taxon>
    </lineage>
</organism>
<dbReference type="VEuPathDB" id="FungiDB:YALI0_C06017g"/>
<reference evidence="2 4" key="1">
    <citation type="journal article" date="2016" name="PLoS ONE">
        <title>Sequence Assembly of Yarrowia lipolytica Strain W29/CLIB89 Shows Transposable Element Diversity.</title>
        <authorList>
            <person name="Magnan C."/>
            <person name="Yu J."/>
            <person name="Chang I."/>
            <person name="Jahn E."/>
            <person name="Kanomata Y."/>
            <person name="Wu J."/>
            <person name="Zeller M."/>
            <person name="Oakes M."/>
            <person name="Baldi P."/>
            <person name="Sandmeyer S."/>
        </authorList>
    </citation>
    <scope>NUCLEOTIDE SEQUENCE [LARGE SCALE GENOMIC DNA]</scope>
    <source>
        <strain evidence="2">CLIB89</strain>
        <strain evidence="4">CLIB89(W29)</strain>
    </source>
</reference>
<keyword evidence="1" id="KW-0175">Coiled coil</keyword>
<dbReference type="VEuPathDB" id="FungiDB:YALI1_A05904g"/>
<gene>
    <name evidence="3" type="ORF">B0I71DRAFT_169633</name>
    <name evidence="2" type="ORF">YALI1_A05904g</name>
</gene>
<evidence type="ECO:0000313" key="3">
    <source>
        <dbReference type="EMBL" id="RDW22678.1"/>
    </source>
</evidence>
<dbReference type="Proteomes" id="UP000182444">
    <property type="component" value="Chromosome 1A"/>
</dbReference>
<dbReference type="Proteomes" id="UP000256601">
    <property type="component" value="Unassembled WGS sequence"/>
</dbReference>
<evidence type="ECO:0000313" key="2">
    <source>
        <dbReference type="EMBL" id="AOW00303.1"/>
    </source>
</evidence>